<reference evidence="1" key="1">
    <citation type="submission" date="2023-10" db="EMBL/GenBank/DDBJ databases">
        <title>Genome assembly of Pristionchus species.</title>
        <authorList>
            <person name="Yoshida K."/>
            <person name="Sommer R.J."/>
        </authorList>
    </citation>
    <scope>NUCLEOTIDE SEQUENCE</scope>
    <source>
        <strain evidence="1">RS5133</strain>
    </source>
</reference>
<dbReference type="AlphaFoldDB" id="A0AAV5VN03"/>
<accession>A0AAV5VN03</accession>
<evidence type="ECO:0000313" key="2">
    <source>
        <dbReference type="Proteomes" id="UP001432322"/>
    </source>
</evidence>
<organism evidence="1 2">
    <name type="scientific">Pristionchus fissidentatus</name>
    <dbReference type="NCBI Taxonomy" id="1538716"/>
    <lineage>
        <taxon>Eukaryota</taxon>
        <taxon>Metazoa</taxon>
        <taxon>Ecdysozoa</taxon>
        <taxon>Nematoda</taxon>
        <taxon>Chromadorea</taxon>
        <taxon>Rhabditida</taxon>
        <taxon>Rhabditina</taxon>
        <taxon>Diplogasteromorpha</taxon>
        <taxon>Diplogasteroidea</taxon>
        <taxon>Neodiplogasteridae</taxon>
        <taxon>Pristionchus</taxon>
    </lineage>
</organism>
<evidence type="ECO:0000313" key="1">
    <source>
        <dbReference type="EMBL" id="GMT20945.1"/>
    </source>
</evidence>
<sequence>NTAAIKHVEALLDKITSKSTTFERNCVIREWKSKEMDEETARQIVGSLYERAVRNHDLCQFYAYLCAGKVRHYSFFKYEAKGFLSELLRLTLRMFDEEPNCLETRDTREKSRRLCNIALV</sequence>
<comment type="caution">
    <text evidence="1">The sequence shown here is derived from an EMBL/GenBank/DDBJ whole genome shotgun (WGS) entry which is preliminary data.</text>
</comment>
<keyword evidence="2" id="KW-1185">Reference proteome</keyword>
<name>A0AAV5VN03_9BILA</name>
<dbReference type="Gene3D" id="1.25.40.180">
    <property type="match status" value="1"/>
</dbReference>
<gene>
    <name evidence="1" type="ORF">PFISCL1PPCAC_12242</name>
</gene>
<dbReference type="EMBL" id="BTSY01000003">
    <property type="protein sequence ID" value="GMT20945.1"/>
    <property type="molecule type" value="Genomic_DNA"/>
</dbReference>
<dbReference type="Proteomes" id="UP001432322">
    <property type="component" value="Unassembled WGS sequence"/>
</dbReference>
<feature type="non-terminal residue" evidence="1">
    <location>
        <position position="1"/>
    </location>
</feature>
<proteinExistence type="predicted"/>
<dbReference type="SUPFAM" id="SSF48371">
    <property type="entry name" value="ARM repeat"/>
    <property type="match status" value="1"/>
</dbReference>
<feature type="non-terminal residue" evidence="1">
    <location>
        <position position="120"/>
    </location>
</feature>
<protein>
    <submittedName>
        <fullName evidence="1">Uncharacterized protein</fullName>
    </submittedName>
</protein>
<dbReference type="InterPro" id="IPR016024">
    <property type="entry name" value="ARM-type_fold"/>
</dbReference>